<proteinExistence type="predicted"/>
<sequence>MTVRPNSQSVLLAHSGFIKHSPCSLHRAIRASSRKYKRTFNAIREGRGHIETDVT</sequence>
<dbReference type="HOGENOM" id="CLU_3021468_0_0_11"/>
<comment type="caution">
    <text evidence="1">The sequence shown here is derived from an EMBL/GenBank/DDBJ whole genome shotgun (WGS) entry which is preliminary data.</text>
</comment>
<organism evidence="1 2">
    <name type="scientific">Actinomyces johnsonii F0510</name>
    <dbReference type="NCBI Taxonomy" id="1227262"/>
    <lineage>
        <taxon>Bacteria</taxon>
        <taxon>Bacillati</taxon>
        <taxon>Actinomycetota</taxon>
        <taxon>Actinomycetes</taxon>
        <taxon>Actinomycetales</taxon>
        <taxon>Actinomycetaceae</taxon>
        <taxon>Actinomyces</taxon>
    </lineage>
</organism>
<evidence type="ECO:0000313" key="1">
    <source>
        <dbReference type="EMBL" id="ERH17548.1"/>
    </source>
</evidence>
<accession>U1RCZ9</accession>
<protein>
    <submittedName>
        <fullName evidence="1">Uncharacterized protein</fullName>
    </submittedName>
</protein>
<evidence type="ECO:0000313" key="2">
    <source>
        <dbReference type="Proteomes" id="UP000016498"/>
    </source>
</evidence>
<dbReference type="Proteomes" id="UP000016498">
    <property type="component" value="Unassembled WGS sequence"/>
</dbReference>
<name>U1RCZ9_9ACTO</name>
<reference evidence="1 2" key="1">
    <citation type="submission" date="2013-06" db="EMBL/GenBank/DDBJ databases">
        <authorList>
            <person name="Weinstock G."/>
            <person name="Sodergren E."/>
            <person name="Lobos E.A."/>
            <person name="Fulton L."/>
            <person name="Fulton R."/>
            <person name="Courtney L."/>
            <person name="Fronick C."/>
            <person name="O'Laughlin M."/>
            <person name="Godfrey J."/>
            <person name="Wilson R.M."/>
            <person name="Miner T."/>
            <person name="Farmer C."/>
            <person name="Delehaunty K."/>
            <person name="Cordes M."/>
            <person name="Minx P."/>
            <person name="Tomlinson C."/>
            <person name="Chen J."/>
            <person name="Wollam A."/>
            <person name="Pepin K.H."/>
            <person name="Bhonagiri V."/>
            <person name="Zhang X."/>
            <person name="Warren W."/>
            <person name="Mitreva M."/>
            <person name="Mardis E.R."/>
            <person name="Wilson R.K."/>
        </authorList>
    </citation>
    <scope>NUCLEOTIDE SEQUENCE [LARGE SCALE GENOMIC DNA]</scope>
    <source>
        <strain evidence="1 2">F0510</strain>
    </source>
</reference>
<dbReference type="EMBL" id="AWSD01000268">
    <property type="protein sequence ID" value="ERH17548.1"/>
    <property type="molecule type" value="Genomic_DNA"/>
</dbReference>
<gene>
    <name evidence="1" type="ORF">HMPREF1549_02373</name>
</gene>
<dbReference type="AlphaFoldDB" id="U1RCZ9"/>